<evidence type="ECO:0000313" key="2">
    <source>
        <dbReference type="EMBL" id="JAD85614.1"/>
    </source>
</evidence>
<name>A0A0A9DAP5_ARUDO</name>
<reference evidence="2" key="1">
    <citation type="submission" date="2014-09" db="EMBL/GenBank/DDBJ databases">
        <authorList>
            <person name="Magalhaes I.L.F."/>
            <person name="Oliveira U."/>
            <person name="Santos F.R."/>
            <person name="Vidigal T.H.D.A."/>
            <person name="Brescovit A.D."/>
            <person name="Santos A.J."/>
        </authorList>
    </citation>
    <scope>NUCLEOTIDE SEQUENCE</scope>
    <source>
        <tissue evidence="2">Shoot tissue taken approximately 20 cm above the soil surface</tissue>
    </source>
</reference>
<evidence type="ECO:0000256" key="1">
    <source>
        <dbReference type="SAM" id="MobiDB-lite"/>
    </source>
</evidence>
<dbReference type="AlphaFoldDB" id="A0A0A9DAP5"/>
<protein>
    <submittedName>
        <fullName evidence="2">Uncharacterized protein</fullName>
    </submittedName>
</protein>
<dbReference type="EMBL" id="GBRH01212281">
    <property type="protein sequence ID" value="JAD85614.1"/>
    <property type="molecule type" value="Transcribed_RNA"/>
</dbReference>
<accession>A0A0A9DAP5</accession>
<organism evidence="2">
    <name type="scientific">Arundo donax</name>
    <name type="common">Giant reed</name>
    <name type="synonym">Donax arundinaceus</name>
    <dbReference type="NCBI Taxonomy" id="35708"/>
    <lineage>
        <taxon>Eukaryota</taxon>
        <taxon>Viridiplantae</taxon>
        <taxon>Streptophyta</taxon>
        <taxon>Embryophyta</taxon>
        <taxon>Tracheophyta</taxon>
        <taxon>Spermatophyta</taxon>
        <taxon>Magnoliopsida</taxon>
        <taxon>Liliopsida</taxon>
        <taxon>Poales</taxon>
        <taxon>Poaceae</taxon>
        <taxon>PACMAD clade</taxon>
        <taxon>Arundinoideae</taxon>
        <taxon>Arundineae</taxon>
        <taxon>Arundo</taxon>
    </lineage>
</organism>
<sequence length="59" mass="6882">MVCIIQRIPKPYRIKGPTSPKCQWSLSKNTNTLAVSNAEKNSISMHRKRQKNAPRFYTY</sequence>
<proteinExistence type="predicted"/>
<feature type="region of interest" description="Disordered" evidence="1">
    <location>
        <begin position="40"/>
        <end position="59"/>
    </location>
</feature>
<reference evidence="2" key="2">
    <citation type="journal article" date="2015" name="Data Brief">
        <title>Shoot transcriptome of the giant reed, Arundo donax.</title>
        <authorList>
            <person name="Barrero R.A."/>
            <person name="Guerrero F.D."/>
            <person name="Moolhuijzen P."/>
            <person name="Goolsby J.A."/>
            <person name="Tidwell J."/>
            <person name="Bellgard S.E."/>
            <person name="Bellgard M.I."/>
        </authorList>
    </citation>
    <scope>NUCLEOTIDE SEQUENCE</scope>
    <source>
        <tissue evidence="2">Shoot tissue taken approximately 20 cm above the soil surface</tissue>
    </source>
</reference>